<sequence length="333" mass="36955">MAEEELEFAPTIDNLLEQETLRWLFVGGKGGVGKTTCSCSIAIQLAQTGRKVLLISTDPAHNISDAFGQKFGPDPVPVDGVDNLSCMEIDPSSQMSGGLQSLQETNSEIAGIFKKIGLSIPGIDEISTFIQVMKFVKSMDHDITVFDTAPTGHTLRLLQMPGTVTKAIDMLRDLDSSFGGMLGQMSSFMGAGDKEQAFARLESFRDSINELSDQFKNPDLTTFVCVCIAEFLSIYETERLIQELTKLDLDVHNVIVNQLIVPDPANPCEMCLARYAIQQKYLAQVDELYDDFHVIKLPLQRKEVRKVDALKAFSENLRKRLVFPDNIQLPADK</sequence>
<feature type="binding site" evidence="8">
    <location>
        <position position="230"/>
    </location>
    <ligand>
        <name>ATP</name>
        <dbReference type="ChEBI" id="CHEBI:30616"/>
    </ligand>
</feature>
<keyword evidence="6 8" id="KW-0256">Endoplasmic reticulum</keyword>
<dbReference type="GO" id="GO:0016887">
    <property type="term" value="F:ATP hydrolysis activity"/>
    <property type="evidence" value="ECO:0007669"/>
    <property type="project" value="InterPro"/>
</dbReference>
<dbReference type="PANTHER" id="PTHR10803">
    <property type="entry name" value="ARSENICAL PUMP-DRIVING ATPASE ARSENITE-TRANSLOCATING ATPASE"/>
    <property type="match status" value="1"/>
</dbReference>
<dbReference type="RefSeq" id="XP_004995555.1">
    <property type="nucleotide sequence ID" value="XM_004995498.1"/>
</dbReference>
<feature type="binding site" evidence="8">
    <location>
        <position position="268"/>
    </location>
    <ligand>
        <name>Zn(2+)</name>
        <dbReference type="ChEBI" id="CHEBI:29105"/>
        <note>ligand shared between dimeric partners</note>
    </ligand>
</feature>
<dbReference type="STRING" id="946362.F2U5H5"/>
<keyword evidence="5 8" id="KW-0378">Hydrolase</keyword>
<comment type="function">
    <text evidence="8">ATPase required for the post-translational delivery of tail-anchored (TA) proteins to the endoplasmic reticulum. Recognizes and selectively binds the transmembrane domain of TA proteins in the cytosol. This complex then targets to the endoplasmic reticulum by membrane-bound receptors, where the tail-anchored protein is released for insertion. This process is regulated by ATP binding and hydrolysis. ATP binding drives the homodimer towards the closed dimer state, facilitating recognition of newly synthesized TA membrane proteins. ATP hydrolysis is required for insertion. Subsequently, the homodimer reverts towards the open dimer state, lowering its affinity for the membrane-bound receptor, and returning it to the cytosol to initiate a new round of targeting.</text>
</comment>
<keyword evidence="3 8" id="KW-0963">Cytoplasm</keyword>
<dbReference type="InterPro" id="IPR027542">
    <property type="entry name" value="ATPase_ArsA/GET3_euk"/>
</dbReference>
<dbReference type="GeneID" id="16076135"/>
<keyword evidence="4 8" id="KW-0547">Nucleotide-binding</keyword>
<evidence type="ECO:0000256" key="7">
    <source>
        <dbReference type="ARBA" id="ARBA00022840"/>
    </source>
</evidence>
<dbReference type="CDD" id="cd02035">
    <property type="entry name" value="ArsA"/>
    <property type="match status" value="1"/>
</dbReference>
<dbReference type="InterPro" id="IPR025723">
    <property type="entry name" value="ArsA/GET3_ATPase-like"/>
</dbReference>
<dbReference type="PANTHER" id="PTHR10803:SF3">
    <property type="entry name" value="ATPASE GET3"/>
    <property type="match status" value="1"/>
</dbReference>
<dbReference type="Proteomes" id="UP000007799">
    <property type="component" value="Unassembled WGS sequence"/>
</dbReference>
<dbReference type="EC" id="3.6.-.-" evidence="8"/>
<protein>
    <recommendedName>
        <fullName evidence="8">ATPase ASNA1 homolog</fullName>
        <ecNumber evidence="8">3.6.-.-</ecNumber>
    </recommendedName>
    <alternativeName>
        <fullName evidence="8">Arsenical pump-driving ATPase homolog</fullName>
    </alternativeName>
    <alternativeName>
        <fullName evidence="8">Arsenite-stimulated ATPase</fullName>
    </alternativeName>
</protein>
<dbReference type="InterPro" id="IPR016300">
    <property type="entry name" value="ATPase_ArsA/GET3"/>
</dbReference>
<feature type="active site" evidence="8">
    <location>
        <position position="58"/>
    </location>
</feature>
<dbReference type="OrthoDB" id="1770at2759"/>
<comment type="similarity">
    <text evidence="1 8">Belongs to the arsA ATPase family.</text>
</comment>
<dbReference type="SUPFAM" id="SSF52540">
    <property type="entry name" value="P-loop containing nucleoside triphosphate hydrolases"/>
    <property type="match status" value="1"/>
</dbReference>
<dbReference type="FunCoup" id="F2U5H5">
    <property type="interactions" value="1707"/>
</dbReference>
<dbReference type="FunFam" id="3.40.50.300:FF:000235">
    <property type="entry name" value="ATPase ASNA1"/>
    <property type="match status" value="1"/>
</dbReference>
<comment type="subcellular location">
    <subcellularLocation>
        <location evidence="8">Cytoplasm</location>
    </subcellularLocation>
    <subcellularLocation>
        <location evidence="8">Endoplasmic reticulum</location>
    </subcellularLocation>
</comment>
<evidence type="ECO:0000256" key="1">
    <source>
        <dbReference type="ARBA" id="ARBA00011040"/>
    </source>
</evidence>
<dbReference type="eggNOG" id="KOG2825">
    <property type="taxonomic scope" value="Eukaryota"/>
</dbReference>
<dbReference type="KEGG" id="sre:PTSG_03821"/>
<feature type="binding site" evidence="8">
    <location>
        <begin position="29"/>
        <end position="36"/>
    </location>
    <ligand>
        <name>ATP</name>
        <dbReference type="ChEBI" id="CHEBI:30616"/>
    </ligand>
</feature>
<feature type="binding site" evidence="8">
    <location>
        <position position="257"/>
    </location>
    <ligand>
        <name>ATP</name>
        <dbReference type="ChEBI" id="CHEBI:30616"/>
    </ligand>
</feature>
<dbReference type="HAMAP" id="MF_03112">
    <property type="entry name" value="Asna1_Get3"/>
    <property type="match status" value="1"/>
</dbReference>
<dbReference type="AlphaFoldDB" id="F2U5H5"/>
<evidence type="ECO:0000256" key="3">
    <source>
        <dbReference type="ARBA" id="ARBA00022490"/>
    </source>
</evidence>
<comment type="subunit">
    <text evidence="8">Homodimer.</text>
</comment>
<evidence type="ECO:0000256" key="4">
    <source>
        <dbReference type="ARBA" id="ARBA00022741"/>
    </source>
</evidence>
<keyword evidence="7 8" id="KW-0067">ATP-binding</keyword>
<keyword evidence="2 8" id="KW-0813">Transport</keyword>
<dbReference type="OMA" id="MDAPYEF"/>
<proteinExistence type="inferred from homology"/>
<evidence type="ECO:0000256" key="8">
    <source>
        <dbReference type="HAMAP-Rule" id="MF_03112"/>
    </source>
</evidence>
<dbReference type="GO" id="GO:0005524">
    <property type="term" value="F:ATP binding"/>
    <property type="evidence" value="ECO:0007669"/>
    <property type="project" value="UniProtKB-UniRule"/>
</dbReference>
<dbReference type="InterPro" id="IPR027417">
    <property type="entry name" value="P-loop_NTPase"/>
</dbReference>
<dbReference type="GO" id="GO:0043529">
    <property type="term" value="C:GET complex"/>
    <property type="evidence" value="ECO:0007669"/>
    <property type="project" value="TreeGrafter"/>
</dbReference>
<keyword evidence="11" id="KW-1185">Reference proteome</keyword>
<evidence type="ECO:0000256" key="6">
    <source>
        <dbReference type="ARBA" id="ARBA00022824"/>
    </source>
</evidence>
<dbReference type="NCBIfam" id="TIGR00345">
    <property type="entry name" value="GET3_arsA_TRC40"/>
    <property type="match status" value="1"/>
</dbReference>
<feature type="domain" description="ArsA/GET3 Anion-transporting ATPase-like" evidence="9">
    <location>
        <begin position="22"/>
        <end position="318"/>
    </location>
</feature>
<dbReference type="EMBL" id="GL832962">
    <property type="protein sequence ID" value="EGD83191.1"/>
    <property type="molecule type" value="Genomic_DNA"/>
</dbReference>
<dbReference type="Gene3D" id="3.40.50.300">
    <property type="entry name" value="P-loop containing nucleotide triphosphate hydrolases"/>
    <property type="match status" value="1"/>
</dbReference>
<keyword evidence="8" id="KW-0862">Zinc</keyword>
<evidence type="ECO:0000313" key="10">
    <source>
        <dbReference type="EMBL" id="EGD83191.1"/>
    </source>
</evidence>
<name>F2U5H5_SALR5</name>
<dbReference type="InParanoid" id="F2U5H5"/>
<evidence type="ECO:0000259" key="9">
    <source>
        <dbReference type="Pfam" id="PF02374"/>
    </source>
</evidence>
<reference evidence="10" key="1">
    <citation type="submission" date="2009-08" db="EMBL/GenBank/DDBJ databases">
        <title>Annotation of Salpingoeca rosetta.</title>
        <authorList>
            <consortium name="The Broad Institute Genome Sequencing Platform"/>
            <person name="Russ C."/>
            <person name="Cuomo C."/>
            <person name="Burger G."/>
            <person name="Gray M.W."/>
            <person name="Holland P.W.H."/>
            <person name="King N."/>
            <person name="Lang F.B.F."/>
            <person name="Roger A.J."/>
            <person name="Ruiz-Trillo I."/>
            <person name="Young S.K."/>
            <person name="Zeng Q."/>
            <person name="Gargeya S."/>
            <person name="Alvarado L."/>
            <person name="Berlin A."/>
            <person name="Chapman S.B."/>
            <person name="Chen Z."/>
            <person name="Freedman E."/>
            <person name="Gellesch M."/>
            <person name="Goldberg J."/>
            <person name="Griggs A."/>
            <person name="Gujja S."/>
            <person name="Heilman E."/>
            <person name="Heiman D."/>
            <person name="Howarth C."/>
            <person name="Mehta T."/>
            <person name="Neiman D."/>
            <person name="Pearson M."/>
            <person name="Roberts A."/>
            <person name="Saif S."/>
            <person name="Shea T."/>
            <person name="Shenoy N."/>
            <person name="Sisk P."/>
            <person name="Stolte C."/>
            <person name="Sykes S."/>
            <person name="White J."/>
            <person name="Yandava C."/>
            <person name="Haas B."/>
            <person name="Nusbaum C."/>
            <person name="Birren B."/>
        </authorList>
    </citation>
    <scope>NUCLEOTIDE SEQUENCE [LARGE SCALE GENOMIC DNA]</scope>
    <source>
        <strain evidence="10">ATCC 50818</strain>
    </source>
</reference>
<dbReference type="GO" id="GO:0046872">
    <property type="term" value="F:metal ion binding"/>
    <property type="evidence" value="ECO:0007669"/>
    <property type="project" value="UniProtKB-KW"/>
</dbReference>
<dbReference type="GO" id="GO:0071816">
    <property type="term" value="P:tail-anchored membrane protein insertion into ER membrane"/>
    <property type="evidence" value="ECO:0007669"/>
    <property type="project" value="TreeGrafter"/>
</dbReference>
<evidence type="ECO:0000256" key="5">
    <source>
        <dbReference type="ARBA" id="ARBA00022801"/>
    </source>
</evidence>
<keyword evidence="8" id="KW-0479">Metal-binding</keyword>
<gene>
    <name evidence="10" type="ORF">PTSG_03821</name>
</gene>
<evidence type="ECO:0000256" key="2">
    <source>
        <dbReference type="ARBA" id="ARBA00022448"/>
    </source>
</evidence>
<evidence type="ECO:0000313" key="11">
    <source>
        <dbReference type="Proteomes" id="UP000007799"/>
    </source>
</evidence>
<dbReference type="Pfam" id="PF02374">
    <property type="entry name" value="ArsA_ATPase"/>
    <property type="match status" value="1"/>
</dbReference>
<feature type="binding site" evidence="8">
    <location>
        <position position="271"/>
    </location>
    <ligand>
        <name>Zn(2+)</name>
        <dbReference type="ChEBI" id="CHEBI:29105"/>
        <note>ligand shared between dimeric partners</note>
    </ligand>
</feature>
<accession>F2U5H5</accession>
<organism evidence="11">
    <name type="scientific">Salpingoeca rosetta (strain ATCC 50818 / BSB-021)</name>
    <dbReference type="NCBI Taxonomy" id="946362"/>
    <lineage>
        <taxon>Eukaryota</taxon>
        <taxon>Choanoflagellata</taxon>
        <taxon>Craspedida</taxon>
        <taxon>Salpingoecidae</taxon>
        <taxon>Salpingoeca</taxon>
    </lineage>
</organism>